<feature type="domain" description="Plastocyanin-like" evidence="12">
    <location>
        <begin position="248"/>
        <end position="326"/>
    </location>
</feature>
<comment type="caution">
    <text evidence="14">The sequence shown here is derived from an EMBL/GenBank/DDBJ whole genome shotgun (WGS) entry which is preliminary data.</text>
</comment>
<evidence type="ECO:0000256" key="9">
    <source>
        <dbReference type="ARBA" id="ARBA00023136"/>
    </source>
</evidence>
<keyword evidence="7" id="KW-0560">Oxidoreductase</keyword>
<dbReference type="Proteomes" id="UP000652761">
    <property type="component" value="Unassembled WGS sequence"/>
</dbReference>
<comment type="subcellular location">
    <subcellularLocation>
        <location evidence="2">Endoplasmic reticulum membrane</location>
        <topology evidence="2">Peripheral membrane protein</topology>
    </subcellularLocation>
</comment>
<dbReference type="GO" id="GO:0005507">
    <property type="term" value="F:copper ion binding"/>
    <property type="evidence" value="ECO:0007669"/>
    <property type="project" value="InterPro"/>
</dbReference>
<dbReference type="CDD" id="cd13868">
    <property type="entry name" value="CuRO_2_CotA_like"/>
    <property type="match status" value="1"/>
</dbReference>
<evidence type="ECO:0000256" key="11">
    <source>
        <dbReference type="ARBA" id="ARBA00037077"/>
    </source>
</evidence>
<name>A0A843UA66_COLES</name>
<keyword evidence="8" id="KW-0186">Copper</keyword>
<organism evidence="14 15">
    <name type="scientific">Colocasia esculenta</name>
    <name type="common">Wild taro</name>
    <name type="synonym">Arum esculentum</name>
    <dbReference type="NCBI Taxonomy" id="4460"/>
    <lineage>
        <taxon>Eukaryota</taxon>
        <taxon>Viridiplantae</taxon>
        <taxon>Streptophyta</taxon>
        <taxon>Embryophyta</taxon>
        <taxon>Tracheophyta</taxon>
        <taxon>Spermatophyta</taxon>
        <taxon>Magnoliopsida</taxon>
        <taxon>Liliopsida</taxon>
        <taxon>Araceae</taxon>
        <taxon>Aroideae</taxon>
        <taxon>Colocasieae</taxon>
        <taxon>Colocasia</taxon>
    </lineage>
</organism>
<evidence type="ECO:0000256" key="3">
    <source>
        <dbReference type="ARBA" id="ARBA00010609"/>
    </source>
</evidence>
<evidence type="ECO:0000256" key="6">
    <source>
        <dbReference type="ARBA" id="ARBA00022824"/>
    </source>
</evidence>
<dbReference type="PROSITE" id="PS00080">
    <property type="entry name" value="MULTICOPPER_OXIDASE2"/>
    <property type="match status" value="1"/>
</dbReference>
<dbReference type="InterPro" id="IPR011706">
    <property type="entry name" value="Cu-oxidase_C"/>
</dbReference>
<keyword evidence="10" id="KW-0325">Glycoprotein</keyword>
<evidence type="ECO:0000256" key="8">
    <source>
        <dbReference type="ARBA" id="ARBA00023008"/>
    </source>
</evidence>
<gene>
    <name evidence="14" type="ORF">Taro_012831</name>
</gene>
<feature type="domain" description="Plastocyanin-like" evidence="13">
    <location>
        <begin position="400"/>
        <end position="552"/>
    </location>
</feature>
<evidence type="ECO:0000256" key="5">
    <source>
        <dbReference type="ARBA" id="ARBA00022729"/>
    </source>
</evidence>
<dbReference type="InterPro" id="IPR008972">
    <property type="entry name" value="Cupredoxin"/>
</dbReference>
<dbReference type="CDD" id="cd13844">
    <property type="entry name" value="CuRO_1_BOD_CotA_like"/>
    <property type="match status" value="1"/>
</dbReference>
<dbReference type="Pfam" id="PF07731">
    <property type="entry name" value="Cu-oxidase_2"/>
    <property type="match status" value="1"/>
</dbReference>
<dbReference type="InterPro" id="IPR002355">
    <property type="entry name" value="Cu_oxidase_Cu_BS"/>
</dbReference>
<dbReference type="InterPro" id="IPR001117">
    <property type="entry name" value="Cu-oxidase_2nd"/>
</dbReference>
<dbReference type="GO" id="GO:0005789">
    <property type="term" value="C:endoplasmic reticulum membrane"/>
    <property type="evidence" value="ECO:0007669"/>
    <property type="project" value="UniProtKB-SubCell"/>
</dbReference>
<comment type="similarity">
    <text evidence="3">Belongs to the multicopper oxidase family.</text>
</comment>
<accession>A0A843UA66</accession>
<dbReference type="GO" id="GO:0016036">
    <property type="term" value="P:cellular response to phosphate starvation"/>
    <property type="evidence" value="ECO:0007669"/>
    <property type="project" value="InterPro"/>
</dbReference>
<dbReference type="GO" id="GO:0016491">
    <property type="term" value="F:oxidoreductase activity"/>
    <property type="evidence" value="ECO:0007669"/>
    <property type="project" value="UniProtKB-KW"/>
</dbReference>
<keyword evidence="15" id="KW-1185">Reference proteome</keyword>
<comment type="function">
    <text evidence="11">Multicopper oxidase that may play a role in the maintenance of inorganic phosphate homeostasis.</text>
</comment>
<dbReference type="PANTHER" id="PTHR48461:SF1">
    <property type="entry name" value="MULTICOPPER OXIDASE LPR1-LIKE"/>
    <property type="match status" value="1"/>
</dbReference>
<reference evidence="14" key="1">
    <citation type="submission" date="2017-07" db="EMBL/GenBank/DDBJ databases">
        <title>Taro Niue Genome Assembly and Annotation.</title>
        <authorList>
            <person name="Atibalentja N."/>
            <person name="Keating K."/>
            <person name="Fields C.J."/>
        </authorList>
    </citation>
    <scope>NUCLEOTIDE SEQUENCE</scope>
    <source>
        <strain evidence="14">Niue_2</strain>
        <tissue evidence="14">Leaf</tissue>
    </source>
</reference>
<keyword evidence="6" id="KW-0256">Endoplasmic reticulum</keyword>
<dbReference type="EMBL" id="NMUH01000504">
    <property type="protein sequence ID" value="MQL80365.1"/>
    <property type="molecule type" value="Genomic_DNA"/>
</dbReference>
<evidence type="ECO:0000256" key="7">
    <source>
        <dbReference type="ARBA" id="ARBA00023002"/>
    </source>
</evidence>
<comment type="cofactor">
    <cofactor evidence="1">
        <name>Cu cation</name>
        <dbReference type="ChEBI" id="CHEBI:23378"/>
    </cofactor>
</comment>
<evidence type="ECO:0000256" key="1">
    <source>
        <dbReference type="ARBA" id="ARBA00001935"/>
    </source>
</evidence>
<evidence type="ECO:0000313" key="15">
    <source>
        <dbReference type="Proteomes" id="UP000652761"/>
    </source>
</evidence>
<protein>
    <submittedName>
        <fullName evidence="14">Uncharacterized protein</fullName>
    </submittedName>
</protein>
<evidence type="ECO:0000259" key="12">
    <source>
        <dbReference type="Pfam" id="PF00394"/>
    </source>
</evidence>
<dbReference type="SUPFAM" id="SSF49503">
    <property type="entry name" value="Cupredoxins"/>
    <property type="match status" value="3"/>
</dbReference>
<dbReference type="FunFam" id="2.60.40.420:FF:000081">
    <property type="entry name" value="Spore coat protein A"/>
    <property type="match status" value="1"/>
</dbReference>
<dbReference type="PANTHER" id="PTHR48461">
    <property type="entry name" value="MULTICOPPER OXIDASE LPR1-LIKE"/>
    <property type="match status" value="1"/>
</dbReference>
<evidence type="ECO:0000256" key="10">
    <source>
        <dbReference type="ARBA" id="ARBA00023180"/>
    </source>
</evidence>
<keyword evidence="5" id="KW-0732">Signal</keyword>
<evidence type="ECO:0000313" key="14">
    <source>
        <dbReference type="EMBL" id="MQL80365.1"/>
    </source>
</evidence>
<dbReference type="OrthoDB" id="262547at2759"/>
<evidence type="ECO:0000259" key="13">
    <source>
        <dbReference type="Pfam" id="PF07731"/>
    </source>
</evidence>
<keyword evidence="4" id="KW-0479">Metal-binding</keyword>
<dbReference type="Gene3D" id="2.60.40.420">
    <property type="entry name" value="Cupredoxins - blue copper proteins"/>
    <property type="match status" value="3"/>
</dbReference>
<proteinExistence type="inferred from homology"/>
<dbReference type="Pfam" id="PF00394">
    <property type="entry name" value="Cu-oxidase"/>
    <property type="match status" value="1"/>
</dbReference>
<evidence type="ECO:0000256" key="4">
    <source>
        <dbReference type="ARBA" id="ARBA00022723"/>
    </source>
</evidence>
<dbReference type="AlphaFoldDB" id="A0A843UA66"/>
<keyword evidence="9" id="KW-0472">Membrane</keyword>
<dbReference type="InterPro" id="IPR052152">
    <property type="entry name" value="LPR1/LPR2"/>
</dbReference>
<evidence type="ECO:0000256" key="2">
    <source>
        <dbReference type="ARBA" id="ARBA00004406"/>
    </source>
</evidence>
<sequence length="557" mass="60980">MTITARGQTLLASTLQMYVDPVPCIPKVYGFTVQGGKPIATPLTIGMYQKTWQFHRDLPPTPVFVYGTSAAAATFPGPTIVARQGVPLPITWQNNLPSSHILPWDKTVPTALPKNGGVPTVVHLHGSVHPPQSDGSALAWFTAGFAEKGPAWSQATNTYPNVQPPGNLWYHDHALGLTRVNLLAGLIGAYVIQKPSIDDPLDLPTGPEFDRHLVIVDRSFNKDGTLYMNPVGVDPAVHPQWRPEYFGDAIIVNGKAWPYLSVKPRKYRFRIINASNARYLRLSLSNGLPFSVVGSDSSYLAAPVKTPSVLLAPAEIADVVVDFSQSKVNETELLNDAPYPFPTGTPAGSLNGKVMKFLIKPAGKTDPPDNSTVPAKEVNYATVTSGDATVTRYITMYEYLNAAGQPNHLYINGLRFEDPVTETPKSGATELWNVINLTGDNHPLHIHLGMLQAIKVQELLDLPTFYSCMTANNDAVKCNITAHAVGRALPVPNYEKTWKNVVKIEPGYMTSVVVKFKIVDTNQTFPFDVTAEPGYVYHCHILDHEDNAMIRPLKFIA</sequence>